<keyword evidence="3 6" id="KW-0812">Transmembrane</keyword>
<keyword evidence="9" id="KW-1185">Reference proteome</keyword>
<dbReference type="Pfam" id="PF07690">
    <property type="entry name" value="MFS_1"/>
    <property type="match status" value="1"/>
</dbReference>
<dbReference type="GO" id="GO:0022857">
    <property type="term" value="F:transmembrane transporter activity"/>
    <property type="evidence" value="ECO:0007669"/>
    <property type="project" value="InterPro"/>
</dbReference>
<dbReference type="AlphaFoldDB" id="A0A3P5XNK6"/>
<name>A0A3P5XNK6_9BACL</name>
<dbReference type="CDD" id="cd17339">
    <property type="entry name" value="MFS_NIMT_CynX_like"/>
    <property type="match status" value="1"/>
</dbReference>
<feature type="transmembrane region" description="Helical" evidence="6">
    <location>
        <begin position="223"/>
        <end position="241"/>
    </location>
</feature>
<comment type="subcellular location">
    <subcellularLocation>
        <location evidence="1">Cell membrane</location>
        <topology evidence="1">Multi-pass membrane protein</topology>
    </subcellularLocation>
</comment>
<organism evidence="8 9">
    <name type="scientific">Filibacter tadaridae</name>
    <dbReference type="NCBI Taxonomy" id="2483811"/>
    <lineage>
        <taxon>Bacteria</taxon>
        <taxon>Bacillati</taxon>
        <taxon>Bacillota</taxon>
        <taxon>Bacilli</taxon>
        <taxon>Bacillales</taxon>
        <taxon>Caryophanaceae</taxon>
        <taxon>Filibacter</taxon>
    </lineage>
</organism>
<keyword evidence="2" id="KW-0813">Transport</keyword>
<feature type="transmembrane region" description="Helical" evidence="6">
    <location>
        <begin position="20"/>
        <end position="37"/>
    </location>
</feature>
<dbReference type="InterPro" id="IPR020846">
    <property type="entry name" value="MFS_dom"/>
</dbReference>
<evidence type="ECO:0000256" key="6">
    <source>
        <dbReference type="SAM" id="Phobius"/>
    </source>
</evidence>
<feature type="transmembrane region" description="Helical" evidence="6">
    <location>
        <begin position="376"/>
        <end position="394"/>
    </location>
</feature>
<evidence type="ECO:0000313" key="9">
    <source>
        <dbReference type="Proteomes" id="UP000270468"/>
    </source>
</evidence>
<keyword evidence="5 6" id="KW-0472">Membrane</keyword>
<feature type="transmembrane region" description="Helical" evidence="6">
    <location>
        <begin position="261"/>
        <end position="281"/>
    </location>
</feature>
<protein>
    <submittedName>
        <fullName evidence="8">Putative transporter YycB</fullName>
    </submittedName>
</protein>
<feature type="transmembrane region" description="Helical" evidence="6">
    <location>
        <begin position="111"/>
        <end position="129"/>
    </location>
</feature>
<evidence type="ECO:0000256" key="4">
    <source>
        <dbReference type="ARBA" id="ARBA00022989"/>
    </source>
</evidence>
<feature type="domain" description="Major facilitator superfamily (MFS) profile" evidence="7">
    <location>
        <begin position="18"/>
        <end position="398"/>
    </location>
</feature>
<dbReference type="RefSeq" id="WP_238988224.1">
    <property type="nucleotide sequence ID" value="NZ_CBCRXF010000001.1"/>
</dbReference>
<evidence type="ECO:0000256" key="1">
    <source>
        <dbReference type="ARBA" id="ARBA00004651"/>
    </source>
</evidence>
<reference evidence="8 9" key="1">
    <citation type="submission" date="2018-11" db="EMBL/GenBank/DDBJ databases">
        <authorList>
            <person name="Criscuolo A."/>
        </authorList>
    </citation>
    <scope>NUCLEOTIDE SEQUENCE [LARGE SCALE GENOMIC DNA]</scope>
    <source>
        <strain evidence="8">ATB-66</strain>
    </source>
</reference>
<feature type="transmembrane region" description="Helical" evidence="6">
    <location>
        <begin position="88"/>
        <end position="105"/>
    </location>
</feature>
<dbReference type="Gene3D" id="1.20.1250.20">
    <property type="entry name" value="MFS general substrate transporter like domains"/>
    <property type="match status" value="2"/>
</dbReference>
<dbReference type="PROSITE" id="PS50850">
    <property type="entry name" value="MFS"/>
    <property type="match status" value="1"/>
</dbReference>
<evidence type="ECO:0000256" key="3">
    <source>
        <dbReference type="ARBA" id="ARBA00022692"/>
    </source>
</evidence>
<dbReference type="InterPro" id="IPR036259">
    <property type="entry name" value="MFS_trans_sf"/>
</dbReference>
<gene>
    <name evidence="8" type="primary">yycB_1</name>
    <name evidence="8" type="ORF">FILTAD_02079</name>
</gene>
<dbReference type="GO" id="GO:0005886">
    <property type="term" value="C:plasma membrane"/>
    <property type="evidence" value="ECO:0007669"/>
    <property type="project" value="UniProtKB-SubCell"/>
</dbReference>
<dbReference type="EMBL" id="UXAV01000042">
    <property type="protein sequence ID" value="VDC29400.1"/>
    <property type="molecule type" value="Genomic_DNA"/>
</dbReference>
<dbReference type="InterPro" id="IPR011701">
    <property type="entry name" value="MFS"/>
</dbReference>
<accession>A0A3P5XNK6</accession>
<evidence type="ECO:0000259" key="7">
    <source>
        <dbReference type="PROSITE" id="PS50850"/>
    </source>
</evidence>
<dbReference type="InterPro" id="IPR052524">
    <property type="entry name" value="MFS_Cyanate_Porter"/>
</dbReference>
<feature type="transmembrane region" description="Helical" evidence="6">
    <location>
        <begin position="141"/>
        <end position="166"/>
    </location>
</feature>
<feature type="transmembrane region" description="Helical" evidence="6">
    <location>
        <begin position="288"/>
        <end position="307"/>
    </location>
</feature>
<dbReference type="PANTHER" id="PTHR23523:SF2">
    <property type="entry name" value="2-NITROIMIDAZOLE TRANSPORTER"/>
    <property type="match status" value="1"/>
</dbReference>
<evidence type="ECO:0000313" key="8">
    <source>
        <dbReference type="EMBL" id="VDC29400.1"/>
    </source>
</evidence>
<feature type="transmembrane region" description="Helical" evidence="6">
    <location>
        <begin position="313"/>
        <end position="336"/>
    </location>
</feature>
<feature type="transmembrane region" description="Helical" evidence="6">
    <location>
        <begin position="57"/>
        <end position="76"/>
    </location>
</feature>
<dbReference type="Proteomes" id="UP000270468">
    <property type="component" value="Unassembled WGS sequence"/>
</dbReference>
<feature type="transmembrane region" description="Helical" evidence="6">
    <location>
        <begin position="172"/>
        <end position="192"/>
    </location>
</feature>
<evidence type="ECO:0000256" key="5">
    <source>
        <dbReference type="ARBA" id="ARBA00023136"/>
    </source>
</evidence>
<proteinExistence type="predicted"/>
<keyword evidence="4 6" id="KW-1133">Transmembrane helix</keyword>
<sequence>MSKKKAIHTTKRLNLGRKTWILLIGIILMASTLRAPLTSVGPLISPIREGLAISNGLAGFITTIPLLAFAILSPFAPRIARTFGMERTLFGALLLLTAGIIIRSIGNAPTLLIGTFLLGLAIAFGNVLLPSLVKLNFPLQIGLMTGIYTVSMNLSASIAAGISVPLNYATNLGWTFSLGIWSLLAVIALLAWSPQLKNRTGISTNLNPTTKNSQSFSLIRSPLVWSITFFMGLQSLIFYTTAAWVPEVLTSQGLNANKSGWMLSLLQISQIPVTFIVPILADKVKDQRTIVISIASFYLLGFTGILFGNPSLAPLWMILIGVAGGGSFGLAMMFFTLRTRTPHEAAKLSGFAQSVGYTFAAIGPVLFGLLHDYTSGWTMSMLILFASAFLLFIFGMKAGKDEFVFPVVNNPSL</sequence>
<dbReference type="SUPFAM" id="SSF103473">
    <property type="entry name" value="MFS general substrate transporter"/>
    <property type="match status" value="1"/>
</dbReference>
<dbReference type="PANTHER" id="PTHR23523">
    <property type="match status" value="1"/>
</dbReference>
<evidence type="ECO:0000256" key="2">
    <source>
        <dbReference type="ARBA" id="ARBA00022448"/>
    </source>
</evidence>
<feature type="transmembrane region" description="Helical" evidence="6">
    <location>
        <begin position="348"/>
        <end position="370"/>
    </location>
</feature>